<accession>A0A9P6GXN6</accession>
<feature type="chain" id="PRO_5040431984" evidence="2">
    <location>
        <begin position="21"/>
        <end position="451"/>
    </location>
</feature>
<dbReference type="EMBL" id="SBJO01000150">
    <property type="protein sequence ID" value="KAF9762633.1"/>
    <property type="molecule type" value="Genomic_DNA"/>
</dbReference>
<keyword evidence="1" id="KW-0175">Coiled coil</keyword>
<evidence type="ECO:0000256" key="2">
    <source>
        <dbReference type="SAM" id="SignalP"/>
    </source>
</evidence>
<comment type="caution">
    <text evidence="3">The sequence shown here is derived from an EMBL/GenBank/DDBJ whole genome shotgun (WGS) entry which is preliminary data.</text>
</comment>
<feature type="signal peptide" evidence="2">
    <location>
        <begin position="1"/>
        <end position="20"/>
    </location>
</feature>
<dbReference type="Proteomes" id="UP000740883">
    <property type="component" value="Unassembled WGS sequence"/>
</dbReference>
<evidence type="ECO:0000313" key="3">
    <source>
        <dbReference type="EMBL" id="KAF9762633.1"/>
    </source>
</evidence>
<keyword evidence="4" id="KW-1185">Reference proteome</keyword>
<name>A0A9P6GXN6_9MICR</name>
<keyword evidence="2" id="KW-0732">Signal</keyword>
<feature type="coiled-coil region" evidence="1">
    <location>
        <begin position="55"/>
        <end position="107"/>
    </location>
</feature>
<organism evidence="3 4">
    <name type="scientific">Nosema granulosis</name>
    <dbReference type="NCBI Taxonomy" id="83296"/>
    <lineage>
        <taxon>Eukaryota</taxon>
        <taxon>Fungi</taxon>
        <taxon>Fungi incertae sedis</taxon>
        <taxon>Microsporidia</taxon>
        <taxon>Nosematidae</taxon>
        <taxon>Nosema</taxon>
    </lineage>
</organism>
<proteinExistence type="predicted"/>
<feature type="coiled-coil region" evidence="1">
    <location>
        <begin position="356"/>
        <end position="383"/>
    </location>
</feature>
<reference evidence="3 4" key="1">
    <citation type="journal article" date="2020" name="Genome Biol. Evol.">
        <title>Comparative genomics of strictly vertically transmitted, feminizing microsporidia endosymbionts of amphipod crustaceans.</title>
        <authorList>
            <person name="Cormier A."/>
            <person name="Chebbi M.A."/>
            <person name="Giraud I."/>
            <person name="Wattier R."/>
            <person name="Teixeira M."/>
            <person name="Gilbert C."/>
            <person name="Rigaud T."/>
            <person name="Cordaux R."/>
        </authorList>
    </citation>
    <scope>NUCLEOTIDE SEQUENCE [LARGE SCALE GENOMIC DNA]</scope>
    <source>
        <strain evidence="3 4">Ou3-Ou53</strain>
    </source>
</reference>
<evidence type="ECO:0000313" key="4">
    <source>
        <dbReference type="Proteomes" id="UP000740883"/>
    </source>
</evidence>
<sequence length="451" mass="53373">MNFLLIVLLKLVLSSDDVWSDIEELIKDDSVIDTNEEKCNFLNKIENYFTNKDQNRVLEEELKRFDQVLADIRRSKQVSTLTSDSTFENNEEEIRRIEKELKEFDKVLDNVCESKTKRGILHKVRNNSISSKKFNFDDFENRWQTIDLKEKNEIIKTISTQYYTKKNLHSMRLKGEKIANAISTILEGINQFFYTDDNAMELESEDSIIDRVKNLEKLHITISSTTDNEFDLNDNMNLVSLVGDRVFDRKKTVCGLFGSASWYTRNIPIDDIITTLLYEIKKNKADLIELKSIILIVFYFYKQQNDNLSILISKIIFLIKLANTKLETEIKQEDLIDRINYLIMKSISIFFYSTHSRDFVARFEKYREEIKRVEKRVEKKEYMDLFKNILFIHYMCGKKSKTYKIFVEKILKDKIIETSRPLTENLGKGVTLLFEIVDNLIKNIYIDHEIN</sequence>
<protein>
    <submittedName>
        <fullName evidence="3">Uncharacterized protein</fullName>
    </submittedName>
</protein>
<evidence type="ECO:0000256" key="1">
    <source>
        <dbReference type="SAM" id="Coils"/>
    </source>
</evidence>
<gene>
    <name evidence="3" type="ORF">NGRA_1882</name>
</gene>
<dbReference type="AlphaFoldDB" id="A0A9P6GXN6"/>